<feature type="compositionally biased region" description="Polar residues" evidence="1">
    <location>
        <begin position="119"/>
        <end position="133"/>
    </location>
</feature>
<name>A0A1R3S297_ASPC5</name>
<organism evidence="2 3">
    <name type="scientific">Aspergillus carbonarius (strain ITEM 5010)</name>
    <dbReference type="NCBI Taxonomy" id="602072"/>
    <lineage>
        <taxon>Eukaryota</taxon>
        <taxon>Fungi</taxon>
        <taxon>Dikarya</taxon>
        <taxon>Ascomycota</taxon>
        <taxon>Pezizomycotina</taxon>
        <taxon>Eurotiomycetes</taxon>
        <taxon>Eurotiomycetidae</taxon>
        <taxon>Eurotiales</taxon>
        <taxon>Aspergillaceae</taxon>
        <taxon>Aspergillus</taxon>
        <taxon>Aspergillus subgen. Circumdati</taxon>
    </lineage>
</organism>
<proteinExistence type="predicted"/>
<sequence length="133" mass="15037">MKITHPKDGDTIYLEEGAWNIRWEDVAPGEPQCVNFWLTHYTDESDPSPGNYDPHQIFSNINIHEQSETEPAGSIYAEIKAGCKWRIWAMECSKTPGKDMDPIAESESFCVRRKRSSDLGESTPTQQSSQDGT</sequence>
<protein>
    <submittedName>
        <fullName evidence="2">Uncharacterized protein</fullName>
    </submittedName>
</protein>
<dbReference type="OMA" id="WRIWAME"/>
<keyword evidence="3" id="KW-1185">Reference proteome</keyword>
<dbReference type="VEuPathDB" id="FungiDB:ASPCADRAFT_648"/>
<dbReference type="Proteomes" id="UP000188318">
    <property type="component" value="Unassembled WGS sequence"/>
</dbReference>
<evidence type="ECO:0000256" key="1">
    <source>
        <dbReference type="SAM" id="MobiDB-lite"/>
    </source>
</evidence>
<dbReference type="AlphaFoldDB" id="A0A1R3S297"/>
<feature type="region of interest" description="Disordered" evidence="1">
    <location>
        <begin position="114"/>
        <end position="133"/>
    </location>
</feature>
<dbReference type="EMBL" id="KV907493">
    <property type="protein sequence ID" value="OOG00890.1"/>
    <property type="molecule type" value="Genomic_DNA"/>
</dbReference>
<accession>A0A1R3S297</accession>
<dbReference type="OrthoDB" id="10563759at2759"/>
<gene>
    <name evidence="2" type="ORF">ASPCADRAFT_648</name>
</gene>
<reference evidence="3" key="1">
    <citation type="journal article" date="2017" name="Genome Biol.">
        <title>Comparative genomics reveals high biological diversity and specific adaptations in the industrially and medically important fungal genus Aspergillus.</title>
        <authorList>
            <person name="de Vries R.P."/>
            <person name="Riley R."/>
            <person name="Wiebenga A."/>
            <person name="Aguilar-Osorio G."/>
            <person name="Amillis S."/>
            <person name="Uchima C.A."/>
            <person name="Anderluh G."/>
            <person name="Asadollahi M."/>
            <person name="Askin M."/>
            <person name="Barry K."/>
            <person name="Battaglia E."/>
            <person name="Bayram O."/>
            <person name="Benocci T."/>
            <person name="Braus-Stromeyer S.A."/>
            <person name="Caldana C."/>
            <person name="Canovas D."/>
            <person name="Cerqueira G.C."/>
            <person name="Chen F."/>
            <person name="Chen W."/>
            <person name="Choi C."/>
            <person name="Clum A."/>
            <person name="Dos Santos R.A."/>
            <person name="Damasio A.R."/>
            <person name="Diallinas G."/>
            <person name="Emri T."/>
            <person name="Fekete E."/>
            <person name="Flipphi M."/>
            <person name="Freyberg S."/>
            <person name="Gallo A."/>
            <person name="Gournas C."/>
            <person name="Habgood R."/>
            <person name="Hainaut M."/>
            <person name="Harispe M.L."/>
            <person name="Henrissat B."/>
            <person name="Hilden K.S."/>
            <person name="Hope R."/>
            <person name="Hossain A."/>
            <person name="Karabika E."/>
            <person name="Karaffa L."/>
            <person name="Karanyi Z."/>
            <person name="Krasevec N."/>
            <person name="Kuo A."/>
            <person name="Kusch H."/>
            <person name="LaButti K."/>
            <person name="Lagendijk E.L."/>
            <person name="Lapidus A."/>
            <person name="Levasseur A."/>
            <person name="Lindquist E."/>
            <person name="Lipzen A."/>
            <person name="Logrieco A.F."/>
            <person name="MacCabe A."/>
            <person name="Maekelae M.R."/>
            <person name="Malavazi I."/>
            <person name="Melin P."/>
            <person name="Meyer V."/>
            <person name="Mielnichuk N."/>
            <person name="Miskei M."/>
            <person name="Molnar A.P."/>
            <person name="Mule G."/>
            <person name="Ngan C.Y."/>
            <person name="Orejas M."/>
            <person name="Orosz E."/>
            <person name="Ouedraogo J.P."/>
            <person name="Overkamp K.M."/>
            <person name="Park H.-S."/>
            <person name="Perrone G."/>
            <person name="Piumi F."/>
            <person name="Punt P.J."/>
            <person name="Ram A.F."/>
            <person name="Ramon A."/>
            <person name="Rauscher S."/>
            <person name="Record E."/>
            <person name="Riano-Pachon D.M."/>
            <person name="Robert V."/>
            <person name="Roehrig J."/>
            <person name="Ruller R."/>
            <person name="Salamov A."/>
            <person name="Salih N.S."/>
            <person name="Samson R.A."/>
            <person name="Sandor E."/>
            <person name="Sanguinetti M."/>
            <person name="Schuetze T."/>
            <person name="Sepcic K."/>
            <person name="Shelest E."/>
            <person name="Sherlock G."/>
            <person name="Sophianopoulou V."/>
            <person name="Squina F.M."/>
            <person name="Sun H."/>
            <person name="Susca A."/>
            <person name="Todd R.B."/>
            <person name="Tsang A."/>
            <person name="Unkles S.E."/>
            <person name="van de Wiele N."/>
            <person name="van Rossen-Uffink D."/>
            <person name="Oliveira J.V."/>
            <person name="Vesth T.C."/>
            <person name="Visser J."/>
            <person name="Yu J.-H."/>
            <person name="Zhou M."/>
            <person name="Andersen M.R."/>
            <person name="Archer D.B."/>
            <person name="Baker S.E."/>
            <person name="Benoit I."/>
            <person name="Brakhage A.A."/>
            <person name="Braus G.H."/>
            <person name="Fischer R."/>
            <person name="Frisvad J.C."/>
            <person name="Goldman G.H."/>
            <person name="Houbraken J."/>
            <person name="Oakley B."/>
            <person name="Pocsi I."/>
            <person name="Scazzocchio C."/>
            <person name="Seiboth B."/>
            <person name="vanKuyk P.A."/>
            <person name="Wortman J."/>
            <person name="Dyer P.S."/>
            <person name="Grigoriev I.V."/>
        </authorList>
    </citation>
    <scope>NUCLEOTIDE SEQUENCE [LARGE SCALE GENOMIC DNA]</scope>
    <source>
        <strain evidence="3">ITEM 5010</strain>
    </source>
</reference>
<evidence type="ECO:0000313" key="3">
    <source>
        <dbReference type="Proteomes" id="UP000188318"/>
    </source>
</evidence>
<evidence type="ECO:0000313" key="2">
    <source>
        <dbReference type="EMBL" id="OOG00890.1"/>
    </source>
</evidence>